<gene>
    <name evidence="9" type="ORF">GGR27_002193</name>
</gene>
<evidence type="ECO:0000256" key="6">
    <source>
        <dbReference type="RuleBase" id="RU367151"/>
    </source>
</evidence>
<dbReference type="SUPFAM" id="SSF52425">
    <property type="entry name" value="Cryptochrome/photolyase, N-terminal domain"/>
    <property type="match status" value="1"/>
</dbReference>
<organism evidence="9 10">
    <name type="scientific">Neolewinella antarctica</name>
    <dbReference type="NCBI Taxonomy" id="442734"/>
    <lineage>
        <taxon>Bacteria</taxon>
        <taxon>Pseudomonadati</taxon>
        <taxon>Bacteroidota</taxon>
        <taxon>Saprospiria</taxon>
        <taxon>Saprospirales</taxon>
        <taxon>Lewinellaceae</taxon>
        <taxon>Neolewinella</taxon>
    </lineage>
</organism>
<evidence type="ECO:0000313" key="9">
    <source>
        <dbReference type="EMBL" id="NJC26683.1"/>
    </source>
</evidence>
<comment type="cofactor">
    <cofactor evidence="6">
        <name>(6R)-5,10-methylene-5,6,7,8-tetrahydrofolate</name>
        <dbReference type="ChEBI" id="CHEBI:15636"/>
    </cofactor>
    <text evidence="6">Binds 1 5,10-methenyltetrahydrofolate (MTHF) per subunit.</text>
</comment>
<evidence type="ECO:0000256" key="7">
    <source>
        <dbReference type="SAM" id="MobiDB-lite"/>
    </source>
</evidence>
<evidence type="ECO:0000259" key="8">
    <source>
        <dbReference type="PROSITE" id="PS51645"/>
    </source>
</evidence>
<sequence>MPANTAIYWLRNDLRFHDNETLVRALQGHTRVLLVYPLDLRQFEQLPGQEFRKTGVHRAVFLLRALQDLRRRAHDKGTDIAIIPTSAPATALKKVFDQIEAAAIYTQAEITSEETDDEKKVAAALAQDARTGGKAKLISVWGKSLYHPEELSFALNEAPEPFREFRRAVEKLPIRDVHGEPAGIESPPYYYPPTPTLADLGFTEAGNPAYPGGESAGLERLNYYLAGSHLVQRYRSTRNKSLGADYSSKFSPYLALGCLSPREIYRQITDYHLNHKKSAGNGILFEMRWRDFFLYLGVKHGNRIFRPGGFKDKAHDWTEDHDLFERWTQGRTGLPFVDAHLRELRQTGFMSNRGRVNCASFLTRDYKIDWRWGAAWFESCLIDYEVCANWLNWHTQALDIYYTSAPWQGLKYDKKGEYVKTWLPELKELPAPLVHAPWKMDAEGMLNDLDFDLDRDYYRPGIENTKWDWAWNRLKTGDSSSPRRKKKAAAAVKKKT</sequence>
<name>A0ABX0XCM4_9BACT</name>
<reference evidence="9 10" key="1">
    <citation type="submission" date="2020-03" db="EMBL/GenBank/DDBJ databases">
        <title>Genomic Encyclopedia of Type Strains, Phase IV (KMG-IV): sequencing the most valuable type-strain genomes for metagenomic binning, comparative biology and taxonomic classification.</title>
        <authorList>
            <person name="Goeker M."/>
        </authorList>
    </citation>
    <scope>NUCLEOTIDE SEQUENCE [LARGE SCALE GENOMIC DNA]</scope>
    <source>
        <strain evidence="9 10">DSM 105096</strain>
    </source>
</reference>
<dbReference type="InterPro" id="IPR036155">
    <property type="entry name" value="Crypto/Photolyase_N_sf"/>
</dbReference>
<dbReference type="Proteomes" id="UP000770785">
    <property type="component" value="Unassembled WGS sequence"/>
</dbReference>
<evidence type="ECO:0000256" key="3">
    <source>
        <dbReference type="ARBA" id="ARBA00022630"/>
    </source>
</evidence>
<proteinExistence type="inferred from homology"/>
<comment type="function">
    <text evidence="6">May have a photoreceptor function.</text>
</comment>
<dbReference type="InterPro" id="IPR014133">
    <property type="entry name" value="Cry_DASH"/>
</dbReference>
<comment type="caution">
    <text evidence="9">The sequence shown here is derived from an EMBL/GenBank/DDBJ whole genome shotgun (WGS) entry which is preliminary data.</text>
</comment>
<dbReference type="GO" id="GO:0003904">
    <property type="term" value="F:deoxyribodipyrimidine photo-lyase activity"/>
    <property type="evidence" value="ECO:0007669"/>
    <property type="project" value="UniProtKB-EC"/>
</dbReference>
<evidence type="ECO:0000256" key="2">
    <source>
        <dbReference type="ARBA" id="ARBA00017881"/>
    </source>
</evidence>
<dbReference type="PROSITE" id="PS51645">
    <property type="entry name" value="PHR_CRY_ALPHA_BETA"/>
    <property type="match status" value="1"/>
</dbReference>
<evidence type="ECO:0000256" key="4">
    <source>
        <dbReference type="ARBA" id="ARBA00022827"/>
    </source>
</evidence>
<keyword evidence="5 6" id="KW-0157">Chromophore</keyword>
<evidence type="ECO:0000256" key="1">
    <source>
        <dbReference type="ARBA" id="ARBA00005862"/>
    </source>
</evidence>
<keyword evidence="10" id="KW-1185">Reference proteome</keyword>
<feature type="region of interest" description="Disordered" evidence="7">
    <location>
        <begin position="474"/>
        <end position="496"/>
    </location>
</feature>
<dbReference type="InterPro" id="IPR006050">
    <property type="entry name" value="DNA_photolyase_N"/>
</dbReference>
<dbReference type="Gene3D" id="3.40.50.620">
    <property type="entry name" value="HUPs"/>
    <property type="match status" value="1"/>
</dbReference>
<accession>A0ABX0XCM4</accession>
<dbReference type="RefSeq" id="WP_168037449.1">
    <property type="nucleotide sequence ID" value="NZ_JAATJH010000003.1"/>
</dbReference>
<dbReference type="PRINTS" id="PR00147">
    <property type="entry name" value="DNAPHOTLYASE"/>
</dbReference>
<dbReference type="InterPro" id="IPR005101">
    <property type="entry name" value="Cryptochr/Photolyase_FAD-bd"/>
</dbReference>
<keyword evidence="3 6" id="KW-0285">Flavoprotein</keyword>
<dbReference type="Gene3D" id="1.25.40.80">
    <property type="match status" value="1"/>
</dbReference>
<dbReference type="EMBL" id="JAATJH010000003">
    <property type="protein sequence ID" value="NJC26683.1"/>
    <property type="molecule type" value="Genomic_DNA"/>
</dbReference>
<evidence type="ECO:0000256" key="5">
    <source>
        <dbReference type="ARBA" id="ARBA00022991"/>
    </source>
</evidence>
<dbReference type="InterPro" id="IPR014729">
    <property type="entry name" value="Rossmann-like_a/b/a_fold"/>
</dbReference>
<dbReference type="SUPFAM" id="SSF48173">
    <property type="entry name" value="Cryptochrome/photolyase FAD-binding domain"/>
    <property type="match status" value="1"/>
</dbReference>
<evidence type="ECO:0000313" key="10">
    <source>
        <dbReference type="Proteomes" id="UP000770785"/>
    </source>
</evidence>
<protein>
    <recommendedName>
        <fullName evidence="2 6">Cryptochrome DASH</fullName>
    </recommendedName>
</protein>
<dbReference type="PANTHER" id="PTHR11455">
    <property type="entry name" value="CRYPTOCHROME"/>
    <property type="match status" value="1"/>
</dbReference>
<dbReference type="Pfam" id="PF00875">
    <property type="entry name" value="DNA_photolyase"/>
    <property type="match status" value="1"/>
</dbReference>
<feature type="compositionally biased region" description="Basic residues" evidence="7">
    <location>
        <begin position="482"/>
        <end position="496"/>
    </location>
</feature>
<comment type="similarity">
    <text evidence="1 6">Belongs to the DNA photolyase class-1 family.</text>
</comment>
<dbReference type="PANTHER" id="PTHR11455:SF22">
    <property type="entry name" value="CRYPTOCHROME DASH"/>
    <property type="match status" value="1"/>
</dbReference>
<keyword evidence="9" id="KW-0456">Lyase</keyword>
<feature type="domain" description="Photolyase/cryptochrome alpha/beta" evidence="8">
    <location>
        <begin position="4"/>
        <end position="145"/>
    </location>
</feature>
<dbReference type="NCBIfam" id="TIGR02765">
    <property type="entry name" value="crypto_DASH"/>
    <property type="match status" value="1"/>
</dbReference>
<comment type="cofactor">
    <cofactor evidence="6">
        <name>FAD</name>
        <dbReference type="ChEBI" id="CHEBI:57692"/>
    </cofactor>
    <text evidence="6">Binds 1 FAD per subunit.</text>
</comment>
<dbReference type="Pfam" id="PF03441">
    <property type="entry name" value="FAD_binding_7"/>
    <property type="match status" value="1"/>
</dbReference>
<dbReference type="InterPro" id="IPR036134">
    <property type="entry name" value="Crypto/Photolyase_FAD-like_sf"/>
</dbReference>
<dbReference type="Gene3D" id="1.10.579.10">
    <property type="entry name" value="DNA Cyclobutane Dipyrimidine Photolyase, subunit A, domain 3"/>
    <property type="match status" value="1"/>
</dbReference>
<keyword evidence="4 6" id="KW-0274">FAD</keyword>
<dbReference type="InterPro" id="IPR002081">
    <property type="entry name" value="Cryptochrome/DNA_photolyase_1"/>
</dbReference>